<organism evidence="2 3">
    <name type="scientific">Phytophthora fragariaefolia</name>
    <dbReference type="NCBI Taxonomy" id="1490495"/>
    <lineage>
        <taxon>Eukaryota</taxon>
        <taxon>Sar</taxon>
        <taxon>Stramenopiles</taxon>
        <taxon>Oomycota</taxon>
        <taxon>Peronosporomycetes</taxon>
        <taxon>Peronosporales</taxon>
        <taxon>Peronosporaceae</taxon>
        <taxon>Phytophthora</taxon>
    </lineage>
</organism>
<sequence>MNSKVASELQVVANEDLGVFCETHINPAHGEGRNCGGGRGVGRGTDCGASRDAARGAAGRGAGRGVGRNGCKDDCESEQKNRYSPEGGGNREAGHPVILGASRAVGRETVVVSQAKSDLTVLQLQWIPTKAIAVKI</sequence>
<dbReference type="AlphaFoldDB" id="A0A9W6XAP4"/>
<evidence type="ECO:0000313" key="2">
    <source>
        <dbReference type="EMBL" id="GMF34971.1"/>
    </source>
</evidence>
<evidence type="ECO:0000256" key="1">
    <source>
        <dbReference type="SAM" id="MobiDB-lite"/>
    </source>
</evidence>
<keyword evidence="3" id="KW-1185">Reference proteome</keyword>
<proteinExistence type="predicted"/>
<gene>
    <name evidence="2" type="ORF">Pfra01_000913400</name>
</gene>
<feature type="compositionally biased region" description="Gly residues" evidence="1">
    <location>
        <begin position="33"/>
        <end position="45"/>
    </location>
</feature>
<name>A0A9W6XAP4_9STRA</name>
<dbReference type="Proteomes" id="UP001165121">
    <property type="component" value="Unassembled WGS sequence"/>
</dbReference>
<feature type="region of interest" description="Disordered" evidence="1">
    <location>
        <begin position="31"/>
        <end position="95"/>
    </location>
</feature>
<evidence type="ECO:0000313" key="3">
    <source>
        <dbReference type="Proteomes" id="UP001165121"/>
    </source>
</evidence>
<accession>A0A9W6XAP4</accession>
<feature type="compositionally biased region" description="Gly residues" evidence="1">
    <location>
        <begin position="58"/>
        <end position="68"/>
    </location>
</feature>
<dbReference type="EMBL" id="BSXT01000841">
    <property type="protein sequence ID" value="GMF34971.1"/>
    <property type="molecule type" value="Genomic_DNA"/>
</dbReference>
<protein>
    <submittedName>
        <fullName evidence="2">Unnamed protein product</fullName>
    </submittedName>
</protein>
<feature type="compositionally biased region" description="Basic and acidic residues" evidence="1">
    <location>
        <begin position="70"/>
        <end position="83"/>
    </location>
</feature>
<feature type="compositionally biased region" description="Low complexity" evidence="1">
    <location>
        <begin position="48"/>
        <end position="57"/>
    </location>
</feature>
<comment type="caution">
    <text evidence="2">The sequence shown here is derived from an EMBL/GenBank/DDBJ whole genome shotgun (WGS) entry which is preliminary data.</text>
</comment>
<reference evidence="2" key="1">
    <citation type="submission" date="2023-04" db="EMBL/GenBank/DDBJ databases">
        <title>Phytophthora fragariaefolia NBRC 109709.</title>
        <authorList>
            <person name="Ichikawa N."/>
            <person name="Sato H."/>
            <person name="Tonouchi N."/>
        </authorList>
    </citation>
    <scope>NUCLEOTIDE SEQUENCE</scope>
    <source>
        <strain evidence="2">NBRC 109709</strain>
    </source>
</reference>